<evidence type="ECO:0000256" key="7">
    <source>
        <dbReference type="ARBA" id="ARBA00023136"/>
    </source>
</evidence>
<protein>
    <recommendedName>
        <fullName evidence="8">Glycosyltransferase family 92 protein</fullName>
        <ecNumber evidence="8">2.4.1.-</ecNumber>
    </recommendedName>
</protein>
<accession>A0ABD3VF82</accession>
<keyword evidence="5 8" id="KW-0812">Transmembrane</keyword>
<dbReference type="PANTHER" id="PTHR21461">
    <property type="entry name" value="GLYCOSYLTRANSFERASE FAMILY 92 PROTEIN"/>
    <property type="match status" value="1"/>
</dbReference>
<evidence type="ECO:0000256" key="3">
    <source>
        <dbReference type="ARBA" id="ARBA00022676"/>
    </source>
</evidence>
<organism evidence="9 10">
    <name type="scientific">Sinanodonta woodiana</name>
    <name type="common">Chinese pond mussel</name>
    <name type="synonym">Anodonta woodiana</name>
    <dbReference type="NCBI Taxonomy" id="1069815"/>
    <lineage>
        <taxon>Eukaryota</taxon>
        <taxon>Metazoa</taxon>
        <taxon>Spiralia</taxon>
        <taxon>Lophotrochozoa</taxon>
        <taxon>Mollusca</taxon>
        <taxon>Bivalvia</taxon>
        <taxon>Autobranchia</taxon>
        <taxon>Heteroconchia</taxon>
        <taxon>Palaeoheterodonta</taxon>
        <taxon>Unionida</taxon>
        <taxon>Unionoidea</taxon>
        <taxon>Unionidae</taxon>
        <taxon>Unioninae</taxon>
        <taxon>Sinanodonta</taxon>
    </lineage>
</organism>
<dbReference type="Pfam" id="PF01697">
    <property type="entry name" value="Glyco_transf_92"/>
    <property type="match status" value="1"/>
</dbReference>
<dbReference type="InterPro" id="IPR008166">
    <property type="entry name" value="Glyco_transf_92"/>
</dbReference>
<evidence type="ECO:0000256" key="1">
    <source>
        <dbReference type="ARBA" id="ARBA00004167"/>
    </source>
</evidence>
<dbReference type="GO" id="GO:0016757">
    <property type="term" value="F:glycosyltransferase activity"/>
    <property type="evidence" value="ECO:0007669"/>
    <property type="project" value="UniProtKB-UniRule"/>
</dbReference>
<sequence length="496" mass="58009">MFLRRQQNTIALSLFILIILMCLWMNYTLFLEQSAFIRVQSLTSFFAYISAEIEIIRPSTSAIGVIMANYTSHYTAHANKSSLTLECPGLLPPIKIRDEQTWLPIDNSARMYVFSAFHDDINRKPYIRLIGLSEGEKNIIFCQIWFMDKTNMSHSDKYRLEIVRGSITTIANQGSKRYQEVYYLCPLANDEIPTAVSVVAAKCQKPYNIIYVMPRSQQVKTKRNFTICLSPLNFNYSRVYELVEWLELNGILGADFFAIYNYSSASNVRKVLNMYSDRRLVDVIQWPLPMAVDTWPESNIKSEITYFGQTAALNDCLYRSRPNTKFLINIDLDEFIIPRSNGSYSWWDMMKMLPKANGYLFLNTFFRKDWPDYRSSGKELLVDPGYISDVESYNLITLKKLQREDLILPKGQRSKYMVNPEEAISIRIHDIWKYRNKQETIGVDPNIGLLHHYRNWFNPGVGTRVVDTRLLIYQDELVRRVRRIWSKLNGVPLDRY</sequence>
<gene>
    <name evidence="9" type="ORF">ACJMK2_010295</name>
</gene>
<keyword evidence="6 8" id="KW-1133">Transmembrane helix</keyword>
<evidence type="ECO:0000256" key="2">
    <source>
        <dbReference type="ARBA" id="ARBA00007647"/>
    </source>
</evidence>
<comment type="caution">
    <text evidence="9">The sequence shown here is derived from an EMBL/GenBank/DDBJ whole genome shotgun (WGS) entry which is preliminary data.</text>
</comment>
<keyword evidence="10" id="KW-1185">Reference proteome</keyword>
<dbReference type="Proteomes" id="UP001634394">
    <property type="component" value="Unassembled WGS sequence"/>
</dbReference>
<dbReference type="GO" id="GO:0016020">
    <property type="term" value="C:membrane"/>
    <property type="evidence" value="ECO:0007669"/>
    <property type="project" value="UniProtKB-SubCell"/>
</dbReference>
<dbReference type="EMBL" id="JBJQND010000012">
    <property type="protein sequence ID" value="KAL3860130.1"/>
    <property type="molecule type" value="Genomic_DNA"/>
</dbReference>
<feature type="transmembrane region" description="Helical" evidence="8">
    <location>
        <begin position="12"/>
        <end position="31"/>
    </location>
</feature>
<evidence type="ECO:0000256" key="6">
    <source>
        <dbReference type="ARBA" id="ARBA00022989"/>
    </source>
</evidence>
<name>A0ABD3VF82_SINWO</name>
<comment type="subcellular location">
    <subcellularLocation>
        <location evidence="1">Membrane</location>
        <topology evidence="1">Single-pass membrane protein</topology>
    </subcellularLocation>
</comment>
<reference evidence="9 10" key="1">
    <citation type="submission" date="2024-11" db="EMBL/GenBank/DDBJ databases">
        <title>Chromosome-level genome assembly of the freshwater bivalve Anodonta woodiana.</title>
        <authorList>
            <person name="Chen X."/>
        </authorList>
    </citation>
    <scope>NUCLEOTIDE SEQUENCE [LARGE SCALE GENOMIC DNA]</scope>
    <source>
        <strain evidence="9">MN2024</strain>
        <tissue evidence="9">Gills</tissue>
    </source>
</reference>
<proteinExistence type="inferred from homology"/>
<evidence type="ECO:0000256" key="5">
    <source>
        <dbReference type="ARBA" id="ARBA00022692"/>
    </source>
</evidence>
<evidence type="ECO:0000256" key="4">
    <source>
        <dbReference type="ARBA" id="ARBA00022679"/>
    </source>
</evidence>
<keyword evidence="7 8" id="KW-0472">Membrane</keyword>
<dbReference type="EC" id="2.4.1.-" evidence="8"/>
<evidence type="ECO:0000256" key="8">
    <source>
        <dbReference type="RuleBase" id="RU366017"/>
    </source>
</evidence>
<keyword evidence="3 8" id="KW-0328">Glycosyltransferase</keyword>
<evidence type="ECO:0000313" key="9">
    <source>
        <dbReference type="EMBL" id="KAL3860130.1"/>
    </source>
</evidence>
<dbReference type="AlphaFoldDB" id="A0ABD3VF82"/>
<dbReference type="PANTHER" id="PTHR21461:SF69">
    <property type="entry name" value="GLYCOSYLTRANSFERASE FAMILY 92 PROTEIN"/>
    <property type="match status" value="1"/>
</dbReference>
<keyword evidence="4 8" id="KW-0808">Transferase</keyword>
<comment type="similarity">
    <text evidence="2 8">Belongs to the glycosyltransferase 92 family.</text>
</comment>
<evidence type="ECO:0000313" key="10">
    <source>
        <dbReference type="Proteomes" id="UP001634394"/>
    </source>
</evidence>